<dbReference type="InterPro" id="IPR001680">
    <property type="entry name" value="WD40_rpt"/>
</dbReference>
<dbReference type="Gene3D" id="2.130.10.10">
    <property type="entry name" value="YVTN repeat-like/Quinoprotein amine dehydrogenase"/>
    <property type="match status" value="2"/>
</dbReference>
<dbReference type="InterPro" id="IPR019775">
    <property type="entry name" value="WD40_repeat_CS"/>
</dbReference>
<dbReference type="PRINTS" id="PR00320">
    <property type="entry name" value="GPROTEINBRPT"/>
</dbReference>
<dbReference type="Pfam" id="PF00400">
    <property type="entry name" value="WD40"/>
    <property type="match status" value="6"/>
</dbReference>
<dbReference type="AlphaFoldDB" id="A0A9P7XJ13"/>
<evidence type="ECO:0000256" key="3">
    <source>
        <dbReference type="PROSITE-ProRule" id="PRU00221"/>
    </source>
</evidence>
<protein>
    <recommendedName>
        <fullName evidence="6">WD40 repeat-like protein</fullName>
    </recommendedName>
</protein>
<sequence length="822" mass="91622">MVAKQLRIYNFKDDQIQELKLHRQLILICDGYDESQQLVNLHKTNMLNQPGQWNTKMIVSCLTQFLGPTYLDRFKPQPFDRYSSGSQDLFQEAVVAPFSKDQVKNYVEQYAKDPQAALLFSNSQAPWSAEEYMDKLAAIPNVMDLVKNPFLLTLALKALPGLAASNKNLASIRVTRAGLYDMFVDQWLETNRVRLQSNTLTKEELAAFNSLVDDDFIVQGVDYLVRLSATIFKEQDGNPIVQYTHRQDKNTWKAAFFGTDPEAKLLRDASPLMRTGNQYHFVHRSVLEYLFSRVIYSPVKVDEEFDPQVETAPPVSQLLDANNPLFQRDLLQEPSIIQFLCDRVKLNLDFKLQLRAVIDRSKTDASAAIAATNAITILVRADVSFNGADLRGAKIPNADLSGGQFDYTQFQGADLTGVNFSKSWLRRVDMSDAHMEGVRFGELPYLEMDETMLSCTCSPDGKMLGAGLFDGTIYIYDTSTWTRMHRLQGHADRVESIVFSPDSQRLVSGSYDWTVRLWDTTSGEELLVMEKHSHNVISVTISPCGGRIVSASDDTTMRLWDAHTGESLFVLECDGFSTRNVKYSPDGRQLVSGGLDGMIRFWDAETGESGIVLSTSAPIPHKIPTQTEVSSRAYALDGSQLAFGCVDGSIRLWNCQTDTAGPVLEGHSRCICILVYSPCCRWIVSVDESNTVRLWDLHDMGLQYLLVDVDEHLGGDFGAVAFSSTGGQLAIHAGSVGNVAWNPVVPMELTTGAFDGSVQLWRMSIDEGGNIVFKMVWGPNLRILYTKGATFTNAVGLSPTHQKLLVQRGALPPSEEPTFPHD</sequence>
<keyword evidence="5" id="KW-1185">Reference proteome</keyword>
<dbReference type="Proteomes" id="UP000707451">
    <property type="component" value="Unassembled WGS sequence"/>
</dbReference>
<dbReference type="CDD" id="cd00200">
    <property type="entry name" value="WD40"/>
    <property type="match status" value="1"/>
</dbReference>
<dbReference type="SUPFAM" id="SSF141571">
    <property type="entry name" value="Pentapeptide repeat-like"/>
    <property type="match status" value="1"/>
</dbReference>
<accession>A0A9P7XJ13</accession>
<keyword evidence="1 3" id="KW-0853">WD repeat</keyword>
<proteinExistence type="predicted"/>
<dbReference type="Pfam" id="PF00805">
    <property type="entry name" value="Pentapeptide"/>
    <property type="match status" value="1"/>
</dbReference>
<dbReference type="SMART" id="SM00320">
    <property type="entry name" value="WD40"/>
    <property type="match status" value="7"/>
</dbReference>
<organism evidence="4 5">
    <name type="scientific">Linnemannia hyalina</name>
    <dbReference type="NCBI Taxonomy" id="64524"/>
    <lineage>
        <taxon>Eukaryota</taxon>
        <taxon>Fungi</taxon>
        <taxon>Fungi incertae sedis</taxon>
        <taxon>Mucoromycota</taxon>
        <taxon>Mortierellomycotina</taxon>
        <taxon>Mortierellomycetes</taxon>
        <taxon>Mortierellales</taxon>
        <taxon>Mortierellaceae</taxon>
        <taxon>Linnemannia</taxon>
    </lineage>
</organism>
<evidence type="ECO:0008006" key="6">
    <source>
        <dbReference type="Google" id="ProtNLM"/>
    </source>
</evidence>
<dbReference type="PROSITE" id="PS50294">
    <property type="entry name" value="WD_REPEATS_REGION"/>
    <property type="match status" value="4"/>
</dbReference>
<name>A0A9P7XJ13_9FUNG</name>
<feature type="repeat" description="WD" evidence="3">
    <location>
        <begin position="729"/>
        <end position="764"/>
    </location>
</feature>
<dbReference type="PANTHER" id="PTHR19848">
    <property type="entry name" value="WD40 REPEAT PROTEIN"/>
    <property type="match status" value="1"/>
</dbReference>
<evidence type="ECO:0000313" key="5">
    <source>
        <dbReference type="Proteomes" id="UP000707451"/>
    </source>
</evidence>
<gene>
    <name evidence="4" type="ORF">KI688_006612</name>
</gene>
<dbReference type="InterPro" id="IPR015943">
    <property type="entry name" value="WD40/YVTN_repeat-like_dom_sf"/>
</dbReference>
<reference evidence="4" key="1">
    <citation type="submission" date="2021-06" db="EMBL/GenBank/DDBJ databases">
        <title>Genome Sequence of Mortierella hyaline Strain SCG-10, a Cold-Adapted, Nitrate-Reducing Fungus Isolated from Soil in Minnesota, USA.</title>
        <authorList>
            <person name="Aldossari N."/>
        </authorList>
    </citation>
    <scope>NUCLEOTIDE SEQUENCE</scope>
    <source>
        <strain evidence="4">SCG-10</strain>
    </source>
</reference>
<comment type="caution">
    <text evidence="4">The sequence shown here is derived from an EMBL/GenBank/DDBJ whole genome shotgun (WGS) entry which is preliminary data.</text>
</comment>
<evidence type="ECO:0000256" key="1">
    <source>
        <dbReference type="ARBA" id="ARBA00022574"/>
    </source>
</evidence>
<evidence type="ECO:0000313" key="4">
    <source>
        <dbReference type="EMBL" id="KAG9062280.1"/>
    </source>
</evidence>
<dbReference type="OrthoDB" id="2396974at2759"/>
<dbReference type="SUPFAM" id="SSF50978">
    <property type="entry name" value="WD40 repeat-like"/>
    <property type="match status" value="1"/>
</dbReference>
<feature type="repeat" description="WD" evidence="3">
    <location>
        <begin position="529"/>
        <end position="570"/>
    </location>
</feature>
<dbReference type="Gene3D" id="2.160.20.80">
    <property type="entry name" value="E3 ubiquitin-protein ligase SopA"/>
    <property type="match status" value="1"/>
</dbReference>
<keyword evidence="2" id="KW-0677">Repeat</keyword>
<feature type="repeat" description="WD" evidence="3">
    <location>
        <begin position="487"/>
        <end position="528"/>
    </location>
</feature>
<dbReference type="InterPro" id="IPR001646">
    <property type="entry name" value="5peptide_repeat"/>
</dbReference>
<feature type="repeat" description="WD" evidence="3">
    <location>
        <begin position="581"/>
        <end position="612"/>
    </location>
</feature>
<dbReference type="PROSITE" id="PS50082">
    <property type="entry name" value="WD_REPEATS_2"/>
    <property type="match status" value="5"/>
</dbReference>
<dbReference type="EMBL" id="JAHRHY010000020">
    <property type="protein sequence ID" value="KAG9062280.1"/>
    <property type="molecule type" value="Genomic_DNA"/>
</dbReference>
<dbReference type="PROSITE" id="PS00678">
    <property type="entry name" value="WD_REPEATS_1"/>
    <property type="match status" value="3"/>
</dbReference>
<evidence type="ECO:0000256" key="2">
    <source>
        <dbReference type="ARBA" id="ARBA00022737"/>
    </source>
</evidence>
<dbReference type="InterPro" id="IPR020472">
    <property type="entry name" value="WD40_PAC1"/>
</dbReference>
<dbReference type="PANTHER" id="PTHR19848:SF8">
    <property type="entry name" value="F-BOX AND WD REPEAT DOMAIN CONTAINING 7"/>
    <property type="match status" value="1"/>
</dbReference>
<dbReference type="InterPro" id="IPR036322">
    <property type="entry name" value="WD40_repeat_dom_sf"/>
</dbReference>
<feature type="repeat" description="WD" evidence="3">
    <location>
        <begin position="664"/>
        <end position="697"/>
    </location>
</feature>